<feature type="transmembrane region" description="Helical" evidence="9">
    <location>
        <begin position="93"/>
        <end position="115"/>
    </location>
</feature>
<evidence type="ECO:0000256" key="6">
    <source>
        <dbReference type="ARBA" id="ARBA00022989"/>
    </source>
</evidence>
<dbReference type="Proteomes" id="UP000282125">
    <property type="component" value="Unassembled WGS sequence"/>
</dbReference>
<keyword evidence="7 9" id="KW-0472">Membrane</keyword>
<name>A0A3P3D5W7_9RHOB</name>
<evidence type="ECO:0000313" key="12">
    <source>
        <dbReference type="Proteomes" id="UP000282125"/>
    </source>
</evidence>
<evidence type="ECO:0000256" key="4">
    <source>
        <dbReference type="ARBA" id="ARBA00022519"/>
    </source>
</evidence>
<comment type="function">
    <text evidence="9">Part of the tripartite ATP-independent periplasmic (TRAP) transport system.</text>
</comment>
<keyword evidence="3" id="KW-1003">Cell membrane</keyword>
<reference evidence="11 12" key="1">
    <citation type="submission" date="2018-11" db="EMBL/GenBank/DDBJ databases">
        <title>Gemmobacter sp. nov., YIM 102744-1 draft genome.</title>
        <authorList>
            <person name="Li G."/>
            <person name="Jiang Y."/>
        </authorList>
    </citation>
    <scope>NUCLEOTIDE SEQUENCE [LARGE SCALE GENOMIC DNA]</scope>
    <source>
        <strain evidence="11 12">YIM 102744-1</strain>
    </source>
</reference>
<evidence type="ECO:0000256" key="7">
    <source>
        <dbReference type="ARBA" id="ARBA00023136"/>
    </source>
</evidence>
<feature type="transmembrane region" description="Helical" evidence="9">
    <location>
        <begin position="56"/>
        <end position="72"/>
    </location>
</feature>
<evidence type="ECO:0000256" key="9">
    <source>
        <dbReference type="RuleBase" id="RU369079"/>
    </source>
</evidence>
<evidence type="ECO:0000256" key="1">
    <source>
        <dbReference type="ARBA" id="ARBA00004429"/>
    </source>
</evidence>
<comment type="caution">
    <text evidence="11">The sequence shown here is derived from an EMBL/GenBank/DDBJ whole genome shotgun (WGS) entry which is preliminary data.</text>
</comment>
<proteinExistence type="inferred from homology"/>
<feature type="transmembrane region" description="Helical" evidence="9">
    <location>
        <begin position="16"/>
        <end position="36"/>
    </location>
</feature>
<feature type="transmembrane region" description="Helical" evidence="9">
    <location>
        <begin position="135"/>
        <end position="155"/>
    </location>
</feature>
<comment type="similarity">
    <text evidence="8 9">Belongs to the TRAP transporter small permease family.</text>
</comment>
<accession>A0A3P3D5W7</accession>
<dbReference type="Pfam" id="PF04290">
    <property type="entry name" value="DctQ"/>
    <property type="match status" value="1"/>
</dbReference>
<organism evidence="11 12">
    <name type="scientific">Falsigemmobacter faecalis</name>
    <dbReference type="NCBI Taxonomy" id="2488730"/>
    <lineage>
        <taxon>Bacteria</taxon>
        <taxon>Pseudomonadati</taxon>
        <taxon>Pseudomonadota</taxon>
        <taxon>Alphaproteobacteria</taxon>
        <taxon>Rhodobacterales</taxon>
        <taxon>Paracoccaceae</taxon>
        <taxon>Falsigemmobacter</taxon>
    </lineage>
</organism>
<protein>
    <recommendedName>
        <fullName evidence="9">TRAP transporter small permease protein</fullName>
    </recommendedName>
</protein>
<evidence type="ECO:0000256" key="8">
    <source>
        <dbReference type="ARBA" id="ARBA00038436"/>
    </source>
</evidence>
<dbReference type="PANTHER" id="PTHR35011">
    <property type="entry name" value="2,3-DIKETO-L-GULONATE TRAP TRANSPORTER SMALL PERMEASE PROTEIN YIAM"/>
    <property type="match status" value="1"/>
</dbReference>
<evidence type="ECO:0000256" key="3">
    <source>
        <dbReference type="ARBA" id="ARBA00022475"/>
    </source>
</evidence>
<feature type="domain" description="Tripartite ATP-independent periplasmic transporters DctQ component" evidence="10">
    <location>
        <begin position="30"/>
        <end position="162"/>
    </location>
</feature>
<keyword evidence="5 9" id="KW-0812">Transmembrane</keyword>
<sequence length="179" mass="19802">MTVLTILIRAISRLNAFLGSWVVSPLALVIFAVMIWEVVARYVFSAPTLWATELSQLLFGVYIVLSGGWLLLHRGHVNVDILVARLPPRRRAALDMATSVMFFLFMAVLLKEGWIMASASFDSLERSHSAWNPPIWPVKAAIPLGIGLLFLQGLARFLQDLQILLGHAPTDTVAQGEPL</sequence>
<evidence type="ECO:0000256" key="2">
    <source>
        <dbReference type="ARBA" id="ARBA00022448"/>
    </source>
</evidence>
<dbReference type="OrthoDB" id="9794346at2"/>
<evidence type="ECO:0000313" key="11">
    <source>
        <dbReference type="EMBL" id="RRH69770.1"/>
    </source>
</evidence>
<evidence type="ECO:0000256" key="5">
    <source>
        <dbReference type="ARBA" id="ARBA00022692"/>
    </source>
</evidence>
<dbReference type="InterPro" id="IPR055348">
    <property type="entry name" value="DctQ"/>
</dbReference>
<dbReference type="EMBL" id="RRAZ01000041">
    <property type="protein sequence ID" value="RRH69770.1"/>
    <property type="molecule type" value="Genomic_DNA"/>
</dbReference>
<keyword evidence="2 9" id="KW-0813">Transport</keyword>
<dbReference type="GO" id="GO:0005886">
    <property type="term" value="C:plasma membrane"/>
    <property type="evidence" value="ECO:0007669"/>
    <property type="project" value="UniProtKB-SubCell"/>
</dbReference>
<dbReference type="InterPro" id="IPR007387">
    <property type="entry name" value="TRAP_DctQ"/>
</dbReference>
<dbReference type="AlphaFoldDB" id="A0A3P3D5W7"/>
<keyword evidence="4 9" id="KW-0997">Cell inner membrane</keyword>
<comment type="subcellular location">
    <subcellularLocation>
        <location evidence="1 9">Cell inner membrane</location>
        <topology evidence="1 9">Multi-pass membrane protein</topology>
    </subcellularLocation>
</comment>
<comment type="subunit">
    <text evidence="9">The complex comprises the extracytoplasmic solute receptor protein and the two transmembrane proteins.</text>
</comment>
<evidence type="ECO:0000259" key="10">
    <source>
        <dbReference type="Pfam" id="PF04290"/>
    </source>
</evidence>
<gene>
    <name evidence="11" type="ORF">EG244_18030</name>
</gene>
<keyword evidence="6 9" id="KW-1133">Transmembrane helix</keyword>
<dbReference type="GO" id="GO:0022857">
    <property type="term" value="F:transmembrane transporter activity"/>
    <property type="evidence" value="ECO:0007669"/>
    <property type="project" value="UniProtKB-UniRule"/>
</dbReference>
<keyword evidence="12" id="KW-1185">Reference proteome</keyword>